<protein>
    <submittedName>
        <fullName evidence="2">Uncharacterized protein</fullName>
    </submittedName>
</protein>
<name>A0AAE9FP76_CAEBR</name>
<keyword evidence="3" id="KW-1185">Reference proteome</keyword>
<proteinExistence type="predicted"/>
<evidence type="ECO:0000313" key="3">
    <source>
        <dbReference type="Proteomes" id="UP000829354"/>
    </source>
</evidence>
<feature type="compositionally biased region" description="Low complexity" evidence="1">
    <location>
        <begin position="65"/>
        <end position="79"/>
    </location>
</feature>
<dbReference type="AlphaFoldDB" id="A0AAE9FP76"/>
<dbReference type="Proteomes" id="UP000829354">
    <property type="component" value="Chromosome X"/>
</dbReference>
<feature type="compositionally biased region" description="Low complexity" evidence="1">
    <location>
        <begin position="15"/>
        <end position="32"/>
    </location>
</feature>
<feature type="region of interest" description="Disordered" evidence="1">
    <location>
        <begin position="14"/>
        <end position="105"/>
    </location>
</feature>
<accession>A0AAE9FP76</accession>
<evidence type="ECO:0000256" key="1">
    <source>
        <dbReference type="SAM" id="MobiDB-lite"/>
    </source>
</evidence>
<organism evidence="2 3">
    <name type="scientific">Caenorhabditis briggsae</name>
    <dbReference type="NCBI Taxonomy" id="6238"/>
    <lineage>
        <taxon>Eukaryota</taxon>
        <taxon>Metazoa</taxon>
        <taxon>Ecdysozoa</taxon>
        <taxon>Nematoda</taxon>
        <taxon>Chromadorea</taxon>
        <taxon>Rhabditida</taxon>
        <taxon>Rhabditina</taxon>
        <taxon>Rhabditomorpha</taxon>
        <taxon>Rhabditoidea</taxon>
        <taxon>Rhabditidae</taxon>
        <taxon>Peloderinae</taxon>
        <taxon>Caenorhabditis</taxon>
    </lineage>
</organism>
<reference evidence="2 3" key="1">
    <citation type="submission" date="2022-04" db="EMBL/GenBank/DDBJ databases">
        <title>Chromosome-level reference genomes for two strains of Caenorhabditis briggsae: an improved platform for comparative genomics.</title>
        <authorList>
            <person name="Stevens L."/>
            <person name="Andersen E."/>
        </authorList>
    </citation>
    <scope>NUCLEOTIDE SEQUENCE [LARGE SCALE GENOMIC DNA]</scope>
    <source>
        <strain evidence="2">VX34</strain>
        <tissue evidence="2">Whole-organism</tissue>
    </source>
</reference>
<gene>
    <name evidence="2" type="ORF">L5515_019338</name>
</gene>
<dbReference type="EMBL" id="CP092625">
    <property type="protein sequence ID" value="UMM44086.1"/>
    <property type="molecule type" value="Genomic_DNA"/>
</dbReference>
<sequence length="131" mass="14803">MICFQLGVAAYGIMSSRRSSSQRSSSRASTRGSSRRSHENRRSRSRSSSDRSYSPSQHRRKNRRNSSTSSNSRIRSGSDSGDRLSFGHTPRSSDRSHLEPVSPSMYAGDFDFNKGFEYAGTRQPCKLLEWQ</sequence>
<evidence type="ECO:0000313" key="2">
    <source>
        <dbReference type="EMBL" id="UMM44086.1"/>
    </source>
</evidence>